<dbReference type="CDD" id="cd02216">
    <property type="entry name" value="cupin_GDO-like_N"/>
    <property type="match status" value="1"/>
</dbReference>
<dbReference type="GO" id="GO:0051213">
    <property type="term" value="F:dioxygenase activity"/>
    <property type="evidence" value="ECO:0007669"/>
    <property type="project" value="UniProtKB-KW"/>
</dbReference>
<dbReference type="InterPro" id="IPR047183">
    <property type="entry name" value="GDO-like"/>
</dbReference>
<dbReference type="Gene3D" id="2.60.120.10">
    <property type="entry name" value="Jelly Rolls"/>
    <property type="match status" value="1"/>
</dbReference>
<gene>
    <name evidence="4" type="ORF">N658DRAFT_436690</name>
</gene>
<evidence type="ECO:0000313" key="4">
    <source>
        <dbReference type="EMBL" id="KAK4096163.1"/>
    </source>
</evidence>
<evidence type="ECO:0000256" key="1">
    <source>
        <dbReference type="ARBA" id="ARBA00022964"/>
    </source>
</evidence>
<feature type="domain" description="Cupin type-2" evidence="3">
    <location>
        <begin position="95"/>
        <end position="161"/>
    </location>
</feature>
<name>A0AAN6SWQ2_9PEZI</name>
<dbReference type="PANTHER" id="PTHR41517:SF1">
    <property type="entry name" value="CUPIN"/>
    <property type="match status" value="1"/>
</dbReference>
<dbReference type="PANTHER" id="PTHR41517">
    <property type="entry name" value="1,2-DIOXYGENASE PROTEIN-RELATED"/>
    <property type="match status" value="1"/>
</dbReference>
<reference evidence="4" key="2">
    <citation type="submission" date="2023-05" db="EMBL/GenBank/DDBJ databases">
        <authorList>
            <consortium name="Lawrence Berkeley National Laboratory"/>
            <person name="Steindorff A."/>
            <person name="Hensen N."/>
            <person name="Bonometti L."/>
            <person name="Westerberg I."/>
            <person name="Brannstrom I.O."/>
            <person name="Guillou S."/>
            <person name="Cros-Aarteil S."/>
            <person name="Calhoun S."/>
            <person name="Haridas S."/>
            <person name="Kuo A."/>
            <person name="Mondo S."/>
            <person name="Pangilinan J."/>
            <person name="Riley R."/>
            <person name="Labutti K."/>
            <person name="Andreopoulos B."/>
            <person name="Lipzen A."/>
            <person name="Chen C."/>
            <person name="Yanf M."/>
            <person name="Daum C."/>
            <person name="Ng V."/>
            <person name="Clum A."/>
            <person name="Ohm R."/>
            <person name="Martin F."/>
            <person name="Silar P."/>
            <person name="Natvig D."/>
            <person name="Lalanne C."/>
            <person name="Gautier V."/>
            <person name="Ament-Velasquez S.L."/>
            <person name="Kruys A."/>
            <person name="Hutchinson M.I."/>
            <person name="Powell A.J."/>
            <person name="Barry K."/>
            <person name="Miller A.N."/>
            <person name="Grigoriev I.V."/>
            <person name="Debuchy R."/>
            <person name="Gladieux P."/>
            <person name="Thoren M.H."/>
            <person name="Johannesson H."/>
        </authorList>
    </citation>
    <scope>NUCLEOTIDE SEQUENCE</scope>
    <source>
        <strain evidence="4">CBS 757.83</strain>
    </source>
</reference>
<dbReference type="Pfam" id="PF07883">
    <property type="entry name" value="Cupin_2"/>
    <property type="match status" value="1"/>
</dbReference>
<evidence type="ECO:0000256" key="2">
    <source>
        <dbReference type="ARBA" id="ARBA00023002"/>
    </source>
</evidence>
<reference evidence="4" key="1">
    <citation type="journal article" date="2023" name="Mol. Phylogenet. Evol.">
        <title>Genome-scale phylogeny and comparative genomics of the fungal order Sordariales.</title>
        <authorList>
            <person name="Hensen N."/>
            <person name="Bonometti L."/>
            <person name="Westerberg I."/>
            <person name="Brannstrom I.O."/>
            <person name="Guillou S."/>
            <person name="Cros-Aarteil S."/>
            <person name="Calhoun S."/>
            <person name="Haridas S."/>
            <person name="Kuo A."/>
            <person name="Mondo S."/>
            <person name="Pangilinan J."/>
            <person name="Riley R."/>
            <person name="LaButti K."/>
            <person name="Andreopoulos B."/>
            <person name="Lipzen A."/>
            <person name="Chen C."/>
            <person name="Yan M."/>
            <person name="Daum C."/>
            <person name="Ng V."/>
            <person name="Clum A."/>
            <person name="Steindorff A."/>
            <person name="Ohm R.A."/>
            <person name="Martin F."/>
            <person name="Silar P."/>
            <person name="Natvig D.O."/>
            <person name="Lalanne C."/>
            <person name="Gautier V."/>
            <person name="Ament-Velasquez S.L."/>
            <person name="Kruys A."/>
            <person name="Hutchinson M.I."/>
            <person name="Powell A.J."/>
            <person name="Barry K."/>
            <person name="Miller A.N."/>
            <person name="Grigoriev I.V."/>
            <person name="Debuchy R."/>
            <person name="Gladieux P."/>
            <person name="Hiltunen Thoren M."/>
            <person name="Johannesson H."/>
        </authorList>
    </citation>
    <scope>NUCLEOTIDE SEQUENCE</scope>
    <source>
        <strain evidence="4">CBS 757.83</strain>
    </source>
</reference>
<dbReference type="Proteomes" id="UP001305647">
    <property type="component" value="Unassembled WGS sequence"/>
</dbReference>
<keyword evidence="1" id="KW-0223">Dioxygenase</keyword>
<evidence type="ECO:0000259" key="3">
    <source>
        <dbReference type="Pfam" id="PF07883"/>
    </source>
</evidence>
<sequence>MGSVPQEIRQDALGELLSGLPSQHLEPLWLKMDAMVPASPNPVATAHIWKYEEALPHLLQAGKLVPAESAERRVLMLVNPSMAAPCTTDTIYGGLQLVNPGEVAAAHRHIAFAARLIIDGSGFTAVEGKRMELERGDVILTPTWHWHDHGNESDAPVIWLDALNLPLFRYAHVNFAENYSESRYPSEPADPPQWRYPWKPVQGSASIHFYPRDPQSR</sequence>
<proteinExistence type="predicted"/>
<dbReference type="InterPro" id="IPR013096">
    <property type="entry name" value="Cupin_2"/>
</dbReference>
<dbReference type="InterPro" id="IPR011051">
    <property type="entry name" value="RmlC_Cupin_sf"/>
</dbReference>
<dbReference type="InterPro" id="IPR014710">
    <property type="entry name" value="RmlC-like_jellyroll"/>
</dbReference>
<dbReference type="AlphaFoldDB" id="A0AAN6SWQ2"/>
<organism evidence="4 5">
    <name type="scientific">Parathielavia hyrcaniae</name>
    <dbReference type="NCBI Taxonomy" id="113614"/>
    <lineage>
        <taxon>Eukaryota</taxon>
        <taxon>Fungi</taxon>
        <taxon>Dikarya</taxon>
        <taxon>Ascomycota</taxon>
        <taxon>Pezizomycotina</taxon>
        <taxon>Sordariomycetes</taxon>
        <taxon>Sordariomycetidae</taxon>
        <taxon>Sordariales</taxon>
        <taxon>Chaetomiaceae</taxon>
        <taxon>Parathielavia</taxon>
    </lineage>
</organism>
<dbReference type="EMBL" id="MU863734">
    <property type="protein sequence ID" value="KAK4096163.1"/>
    <property type="molecule type" value="Genomic_DNA"/>
</dbReference>
<dbReference type="SUPFAM" id="SSF51182">
    <property type="entry name" value="RmlC-like cupins"/>
    <property type="match status" value="1"/>
</dbReference>
<evidence type="ECO:0000313" key="5">
    <source>
        <dbReference type="Proteomes" id="UP001305647"/>
    </source>
</evidence>
<keyword evidence="5" id="KW-1185">Reference proteome</keyword>
<keyword evidence="2" id="KW-0560">Oxidoreductase</keyword>
<protein>
    <submittedName>
        <fullName evidence="4">RmlC-like cupin</fullName>
    </submittedName>
</protein>
<comment type="caution">
    <text evidence="4">The sequence shown here is derived from an EMBL/GenBank/DDBJ whole genome shotgun (WGS) entry which is preliminary data.</text>
</comment>
<accession>A0AAN6SWQ2</accession>